<dbReference type="PANTHER" id="PTHR39426">
    <property type="entry name" value="HOMOLOGY TO DEATH-ON-CURING PROTEIN OF PHAGE P1"/>
    <property type="match status" value="1"/>
</dbReference>
<dbReference type="PANTHER" id="PTHR39426:SF1">
    <property type="entry name" value="HOMOLOGY TO DEATH-ON-CURING PROTEIN OF PHAGE P1"/>
    <property type="match status" value="1"/>
</dbReference>
<proteinExistence type="predicted"/>
<name>A0A318XFC5_9FIRM</name>
<dbReference type="EMBL" id="QKMR01000037">
    <property type="protein sequence ID" value="PYG84258.1"/>
    <property type="molecule type" value="Genomic_DNA"/>
</dbReference>
<organism evidence="2 3">
    <name type="scientific">Ruminiclostridium sufflavum DSM 19573</name>
    <dbReference type="NCBI Taxonomy" id="1121337"/>
    <lineage>
        <taxon>Bacteria</taxon>
        <taxon>Bacillati</taxon>
        <taxon>Bacillota</taxon>
        <taxon>Clostridia</taxon>
        <taxon>Eubacteriales</taxon>
        <taxon>Oscillospiraceae</taxon>
        <taxon>Ruminiclostridium</taxon>
    </lineage>
</organism>
<evidence type="ECO:0000313" key="3">
    <source>
        <dbReference type="Proteomes" id="UP000248132"/>
    </source>
</evidence>
<feature type="domain" description="Fido" evidence="1">
    <location>
        <begin position="9"/>
        <end position="131"/>
    </location>
</feature>
<comment type="caution">
    <text evidence="2">The sequence shown here is derived from an EMBL/GenBank/DDBJ whole genome shotgun (WGS) entry which is preliminary data.</text>
</comment>
<sequence length="138" mass="15960">MCQNNIVYLTSEHVFFIYNDALNNFGGEIGLYIDTSDKIESILSQQLPIFGYDKYPSVFQKAAMLLYFFVKSHCFVDGNKRVAIQSAIVFLCLNGYEDCLDDLEGYTMTIEVALSNILENERDEYINYIANWLSKRFI</sequence>
<dbReference type="InterPro" id="IPR003812">
    <property type="entry name" value="Fido"/>
</dbReference>
<dbReference type="InterPro" id="IPR036597">
    <property type="entry name" value="Fido-like_dom_sf"/>
</dbReference>
<dbReference type="OrthoDB" id="9802752at2"/>
<dbReference type="InterPro" id="IPR006440">
    <property type="entry name" value="Doc"/>
</dbReference>
<dbReference type="GO" id="GO:0016301">
    <property type="term" value="F:kinase activity"/>
    <property type="evidence" value="ECO:0007669"/>
    <property type="project" value="InterPro"/>
</dbReference>
<dbReference type="AlphaFoldDB" id="A0A318XFC5"/>
<dbReference type="Pfam" id="PF02661">
    <property type="entry name" value="Fic"/>
    <property type="match status" value="1"/>
</dbReference>
<dbReference type="NCBIfam" id="TIGR01550">
    <property type="entry name" value="DOC_P1"/>
    <property type="match status" value="1"/>
</dbReference>
<gene>
    <name evidence="2" type="ORF">LY28_03710</name>
</gene>
<dbReference type="RefSeq" id="WP_110463638.1">
    <property type="nucleotide sequence ID" value="NZ_QKMR01000037.1"/>
</dbReference>
<accession>A0A318XFC5</accession>
<evidence type="ECO:0000313" key="2">
    <source>
        <dbReference type="EMBL" id="PYG84258.1"/>
    </source>
</evidence>
<dbReference type="SUPFAM" id="SSF140931">
    <property type="entry name" value="Fic-like"/>
    <property type="match status" value="1"/>
</dbReference>
<keyword evidence="3" id="KW-1185">Reference proteome</keyword>
<reference evidence="2 3" key="1">
    <citation type="submission" date="2018-06" db="EMBL/GenBank/DDBJ databases">
        <title>Genomic Encyclopedia of Type Strains, Phase I: the one thousand microbial genomes (KMG-I) project.</title>
        <authorList>
            <person name="Kyrpides N."/>
        </authorList>
    </citation>
    <scope>NUCLEOTIDE SEQUENCE [LARGE SCALE GENOMIC DNA]</scope>
    <source>
        <strain evidence="2 3">DSM 19573</strain>
    </source>
</reference>
<dbReference type="Proteomes" id="UP000248132">
    <property type="component" value="Unassembled WGS sequence"/>
</dbReference>
<protein>
    <submittedName>
        <fullName evidence="2">Death-on-curing protein</fullName>
    </submittedName>
</protein>
<evidence type="ECO:0000259" key="1">
    <source>
        <dbReference type="PROSITE" id="PS51459"/>
    </source>
</evidence>
<dbReference type="InterPro" id="IPR053737">
    <property type="entry name" value="Type_II_TA_Toxin"/>
</dbReference>
<dbReference type="Gene3D" id="1.20.120.1870">
    <property type="entry name" value="Fic/DOC protein, Fido domain"/>
    <property type="match status" value="1"/>
</dbReference>
<dbReference type="PROSITE" id="PS51459">
    <property type="entry name" value="FIDO"/>
    <property type="match status" value="1"/>
</dbReference>